<keyword evidence="2" id="KW-1185">Reference proteome</keyword>
<dbReference type="Proteomes" id="UP000314294">
    <property type="component" value="Unassembled WGS sequence"/>
</dbReference>
<dbReference type="AlphaFoldDB" id="A0A4Z2ILI4"/>
<reference evidence="1 2" key="1">
    <citation type="submission" date="2019-03" db="EMBL/GenBank/DDBJ databases">
        <title>First draft genome of Liparis tanakae, snailfish: a comprehensive survey of snailfish specific genes.</title>
        <authorList>
            <person name="Kim W."/>
            <person name="Song I."/>
            <person name="Jeong J.-H."/>
            <person name="Kim D."/>
            <person name="Kim S."/>
            <person name="Ryu S."/>
            <person name="Song J.Y."/>
            <person name="Lee S.K."/>
        </authorList>
    </citation>
    <scope>NUCLEOTIDE SEQUENCE [LARGE SCALE GENOMIC DNA]</scope>
    <source>
        <tissue evidence="1">Muscle</tissue>
    </source>
</reference>
<comment type="caution">
    <text evidence="1">The sequence shown here is derived from an EMBL/GenBank/DDBJ whole genome shotgun (WGS) entry which is preliminary data.</text>
</comment>
<protein>
    <submittedName>
        <fullName evidence="1">Uncharacterized protein</fullName>
    </submittedName>
</protein>
<organism evidence="1 2">
    <name type="scientific">Liparis tanakae</name>
    <name type="common">Tanaka's snailfish</name>
    <dbReference type="NCBI Taxonomy" id="230148"/>
    <lineage>
        <taxon>Eukaryota</taxon>
        <taxon>Metazoa</taxon>
        <taxon>Chordata</taxon>
        <taxon>Craniata</taxon>
        <taxon>Vertebrata</taxon>
        <taxon>Euteleostomi</taxon>
        <taxon>Actinopterygii</taxon>
        <taxon>Neopterygii</taxon>
        <taxon>Teleostei</taxon>
        <taxon>Neoteleostei</taxon>
        <taxon>Acanthomorphata</taxon>
        <taxon>Eupercaria</taxon>
        <taxon>Perciformes</taxon>
        <taxon>Cottioidei</taxon>
        <taxon>Cottales</taxon>
        <taxon>Liparidae</taxon>
        <taxon>Liparis</taxon>
    </lineage>
</organism>
<evidence type="ECO:0000313" key="2">
    <source>
        <dbReference type="Proteomes" id="UP000314294"/>
    </source>
</evidence>
<name>A0A4Z2ILI4_9TELE</name>
<gene>
    <name evidence="1" type="ORF">EYF80_011787</name>
</gene>
<proteinExistence type="predicted"/>
<sequence>MSAHASKSPSYLNKKKKKLYAFGFLPLALRGGYSPAAAGTRRNCRKLPLWDDEFESAAGTLHYIGCGARPEVYLLRTCGRMHSNYNSRTSL</sequence>
<dbReference type="EMBL" id="SRLO01000077">
    <property type="protein sequence ID" value="TNN78033.1"/>
    <property type="molecule type" value="Genomic_DNA"/>
</dbReference>
<evidence type="ECO:0000313" key="1">
    <source>
        <dbReference type="EMBL" id="TNN78033.1"/>
    </source>
</evidence>
<accession>A0A4Z2ILI4</accession>